<dbReference type="InterPro" id="IPR007111">
    <property type="entry name" value="NACHT_NTPase"/>
</dbReference>
<dbReference type="InterPro" id="IPR051261">
    <property type="entry name" value="NLR"/>
</dbReference>
<keyword evidence="14" id="KW-1185">Reference proteome</keyword>
<evidence type="ECO:0000259" key="13">
    <source>
        <dbReference type="PROSITE" id="PS50837"/>
    </source>
</evidence>
<evidence type="ECO:0000256" key="7">
    <source>
        <dbReference type="ARBA" id="ARBA00022833"/>
    </source>
</evidence>
<dbReference type="Gene3D" id="3.30.160.60">
    <property type="entry name" value="Classic Zinc Finger"/>
    <property type="match status" value="1"/>
</dbReference>
<dbReference type="RefSeq" id="XP_030622879.1">
    <property type="nucleotide sequence ID" value="XM_030767019.1"/>
</dbReference>
<feature type="domain" description="B30.2/SPRY" evidence="12">
    <location>
        <begin position="2011"/>
        <end position="2200"/>
    </location>
</feature>
<dbReference type="InterPro" id="IPR001870">
    <property type="entry name" value="B30.2/SPRY"/>
</dbReference>
<keyword evidence="6 9" id="KW-0479">Metal-binding</keyword>
<dbReference type="Gene3D" id="2.60.120.920">
    <property type="match status" value="2"/>
</dbReference>
<keyword evidence="2" id="KW-0963">Cytoplasm</keyword>
<evidence type="ECO:0000256" key="10">
    <source>
        <dbReference type="SAM" id="MobiDB-lite"/>
    </source>
</evidence>
<evidence type="ECO:0000313" key="15">
    <source>
        <dbReference type="RefSeq" id="XP_030622879.1"/>
    </source>
</evidence>
<accession>A0A6J2US38</accession>
<dbReference type="Gene3D" id="3.40.50.300">
    <property type="entry name" value="P-loop containing nucleotide triphosphate hydrolases"/>
    <property type="match status" value="2"/>
</dbReference>
<dbReference type="PRINTS" id="PR01407">
    <property type="entry name" value="BUTYPHLNCDUF"/>
</dbReference>
<reference evidence="15" key="1">
    <citation type="submission" date="2025-08" db="UniProtKB">
        <authorList>
            <consortium name="RefSeq"/>
        </authorList>
    </citation>
    <scope>IDENTIFICATION</scope>
</reference>
<dbReference type="SUPFAM" id="SSF49899">
    <property type="entry name" value="Concanavalin A-like lectins/glucanases"/>
    <property type="match status" value="2"/>
</dbReference>
<evidence type="ECO:0000256" key="2">
    <source>
        <dbReference type="ARBA" id="ARBA00022490"/>
    </source>
</evidence>
<dbReference type="Gene3D" id="3.80.10.10">
    <property type="entry name" value="Ribonuclease Inhibitor"/>
    <property type="match status" value="4"/>
</dbReference>
<feature type="domain" description="B30.2/SPRY" evidence="12">
    <location>
        <begin position="978"/>
        <end position="1170"/>
    </location>
</feature>
<feature type="domain" description="B box-type" evidence="11">
    <location>
        <begin position="36"/>
        <end position="76"/>
    </location>
</feature>
<evidence type="ECO:0000256" key="4">
    <source>
        <dbReference type="ARBA" id="ARBA00022737"/>
    </source>
</evidence>
<dbReference type="Pfam" id="PF13765">
    <property type="entry name" value="PRY"/>
    <property type="match status" value="2"/>
</dbReference>
<dbReference type="InterPro" id="IPR003879">
    <property type="entry name" value="Butyrophylin_SPRY"/>
</dbReference>
<dbReference type="InterPro" id="IPR006574">
    <property type="entry name" value="PRY"/>
</dbReference>
<keyword evidence="3" id="KW-0433">Leucine-rich repeat</keyword>
<dbReference type="InterPro" id="IPR001611">
    <property type="entry name" value="Leu-rich_rpt"/>
</dbReference>
<dbReference type="Proteomes" id="UP000504632">
    <property type="component" value="Chromosome 3"/>
</dbReference>
<dbReference type="InterPro" id="IPR000315">
    <property type="entry name" value="Znf_B-box"/>
</dbReference>
<feature type="region of interest" description="Disordered" evidence="10">
    <location>
        <begin position="1251"/>
        <end position="1270"/>
    </location>
</feature>
<protein>
    <submittedName>
        <fullName evidence="15">Uncharacterized protein LOC115806344</fullName>
    </submittedName>
</protein>
<dbReference type="Pfam" id="PF00622">
    <property type="entry name" value="SPRY"/>
    <property type="match status" value="2"/>
</dbReference>
<dbReference type="InterPro" id="IPR043136">
    <property type="entry name" value="B30.2/SPRY_sf"/>
</dbReference>
<dbReference type="InterPro" id="IPR003877">
    <property type="entry name" value="SPRY_dom"/>
</dbReference>
<dbReference type="InterPro" id="IPR029495">
    <property type="entry name" value="NACHT-assoc"/>
</dbReference>
<dbReference type="InterPro" id="IPR041267">
    <property type="entry name" value="NLRP_HD2"/>
</dbReference>
<dbReference type="InterPro" id="IPR013320">
    <property type="entry name" value="ConA-like_dom_sf"/>
</dbReference>
<dbReference type="SMART" id="SM00368">
    <property type="entry name" value="LRR_RI"/>
    <property type="match status" value="14"/>
</dbReference>
<evidence type="ECO:0000256" key="6">
    <source>
        <dbReference type="ARBA" id="ARBA00022771"/>
    </source>
</evidence>
<dbReference type="GO" id="GO:0005524">
    <property type="term" value="F:ATP binding"/>
    <property type="evidence" value="ECO:0007669"/>
    <property type="project" value="UniProtKB-KW"/>
</dbReference>
<dbReference type="FunFam" id="3.40.50.300:FF:000210">
    <property type="entry name" value="Si:dkey-16p6.1"/>
    <property type="match status" value="2"/>
</dbReference>
<evidence type="ECO:0000256" key="8">
    <source>
        <dbReference type="ARBA" id="ARBA00022840"/>
    </source>
</evidence>
<dbReference type="Pfam" id="PF14484">
    <property type="entry name" value="FISNA"/>
    <property type="match status" value="2"/>
</dbReference>
<dbReference type="Pfam" id="PF05729">
    <property type="entry name" value="NACHT"/>
    <property type="match status" value="2"/>
</dbReference>
<dbReference type="SMART" id="SM00336">
    <property type="entry name" value="BBOX"/>
    <property type="match status" value="1"/>
</dbReference>
<dbReference type="CDD" id="cd16040">
    <property type="entry name" value="SPRY_PRY_SNTX"/>
    <property type="match status" value="2"/>
</dbReference>
<dbReference type="OrthoDB" id="120976at2759"/>
<evidence type="ECO:0000313" key="14">
    <source>
        <dbReference type="Proteomes" id="UP000504632"/>
    </source>
</evidence>
<keyword evidence="4" id="KW-0677">Repeat</keyword>
<evidence type="ECO:0000256" key="9">
    <source>
        <dbReference type="PROSITE-ProRule" id="PRU00024"/>
    </source>
</evidence>
<organism evidence="14 15">
    <name type="scientific">Chanos chanos</name>
    <name type="common">Milkfish</name>
    <name type="synonym">Mugil chanos</name>
    <dbReference type="NCBI Taxonomy" id="29144"/>
    <lineage>
        <taxon>Eukaryota</taxon>
        <taxon>Metazoa</taxon>
        <taxon>Chordata</taxon>
        <taxon>Craniata</taxon>
        <taxon>Vertebrata</taxon>
        <taxon>Euteleostomi</taxon>
        <taxon>Actinopterygii</taxon>
        <taxon>Neopterygii</taxon>
        <taxon>Teleostei</taxon>
        <taxon>Ostariophysi</taxon>
        <taxon>Gonorynchiformes</taxon>
        <taxon>Chanidae</taxon>
        <taxon>Chanos</taxon>
    </lineage>
</organism>
<dbReference type="Pfam" id="PF17779">
    <property type="entry name" value="WHD_NOD2"/>
    <property type="match status" value="2"/>
</dbReference>
<gene>
    <name evidence="15" type="primary">LOC115806344</name>
</gene>
<dbReference type="PROSITE" id="PS50119">
    <property type="entry name" value="ZF_BBOX"/>
    <property type="match status" value="1"/>
</dbReference>
<dbReference type="SUPFAM" id="SSF52047">
    <property type="entry name" value="RNI-like"/>
    <property type="match status" value="2"/>
</dbReference>
<dbReference type="Pfam" id="PF00643">
    <property type="entry name" value="zf-B_box"/>
    <property type="match status" value="1"/>
</dbReference>
<dbReference type="PROSITE" id="PS50188">
    <property type="entry name" value="B302_SPRY"/>
    <property type="match status" value="2"/>
</dbReference>
<dbReference type="InterPro" id="IPR032675">
    <property type="entry name" value="LRR_dom_sf"/>
</dbReference>
<evidence type="ECO:0000256" key="5">
    <source>
        <dbReference type="ARBA" id="ARBA00022741"/>
    </source>
</evidence>
<proteinExistence type="predicted"/>
<keyword evidence="6 9" id="KW-0863">Zinc-finger</keyword>
<dbReference type="InParanoid" id="A0A6J2US38"/>
<dbReference type="Pfam" id="PF13516">
    <property type="entry name" value="LRR_6"/>
    <property type="match status" value="7"/>
</dbReference>
<dbReference type="GO" id="GO:0008270">
    <property type="term" value="F:zinc ion binding"/>
    <property type="evidence" value="ECO:0007669"/>
    <property type="project" value="UniProtKB-KW"/>
</dbReference>
<dbReference type="PANTHER" id="PTHR24106">
    <property type="entry name" value="NACHT, LRR AND CARD DOMAINS-CONTAINING"/>
    <property type="match status" value="1"/>
</dbReference>
<dbReference type="GeneID" id="115806344"/>
<feature type="compositionally biased region" description="Acidic residues" evidence="10">
    <location>
        <begin position="1259"/>
        <end position="1268"/>
    </location>
</feature>
<dbReference type="Pfam" id="PF17776">
    <property type="entry name" value="NLRC4_HD2"/>
    <property type="match status" value="2"/>
</dbReference>
<evidence type="ECO:0000256" key="3">
    <source>
        <dbReference type="ARBA" id="ARBA00022614"/>
    </source>
</evidence>
<dbReference type="SMART" id="SM00449">
    <property type="entry name" value="SPRY"/>
    <property type="match status" value="2"/>
</dbReference>
<comment type="subcellular location">
    <subcellularLocation>
        <location evidence="1">Cytoplasm</location>
    </subcellularLocation>
</comment>
<keyword evidence="5" id="KW-0547">Nucleotide-binding</keyword>
<dbReference type="SMART" id="SM01288">
    <property type="entry name" value="FISNA"/>
    <property type="match status" value="2"/>
</dbReference>
<dbReference type="GO" id="GO:0005737">
    <property type="term" value="C:cytoplasm"/>
    <property type="evidence" value="ECO:0007669"/>
    <property type="project" value="UniProtKB-SubCell"/>
</dbReference>
<dbReference type="CDD" id="cd19769">
    <property type="entry name" value="Bbox2_TRIM16-like"/>
    <property type="match status" value="1"/>
</dbReference>
<name>A0A6J2US38_CHACN</name>
<evidence type="ECO:0000256" key="1">
    <source>
        <dbReference type="ARBA" id="ARBA00004496"/>
    </source>
</evidence>
<dbReference type="InterPro" id="IPR041075">
    <property type="entry name" value="NOD1/2_WH"/>
</dbReference>
<dbReference type="PROSITE" id="PS50837">
    <property type="entry name" value="NACHT"/>
    <property type="match status" value="2"/>
</dbReference>
<evidence type="ECO:0000259" key="12">
    <source>
        <dbReference type="PROSITE" id="PS50188"/>
    </source>
</evidence>
<dbReference type="SMART" id="SM00589">
    <property type="entry name" value="PRY"/>
    <property type="match status" value="2"/>
</dbReference>
<feature type="domain" description="NACHT" evidence="13">
    <location>
        <begin position="242"/>
        <end position="374"/>
    </location>
</feature>
<keyword evidence="7" id="KW-0862">Zinc</keyword>
<feature type="region of interest" description="Disordered" evidence="10">
    <location>
        <begin position="1"/>
        <end position="21"/>
    </location>
</feature>
<keyword evidence="8" id="KW-0067">ATP-binding</keyword>
<evidence type="ECO:0000259" key="11">
    <source>
        <dbReference type="PROSITE" id="PS50119"/>
    </source>
</evidence>
<dbReference type="CDD" id="cd00116">
    <property type="entry name" value="LRR_RI"/>
    <property type="match status" value="1"/>
</dbReference>
<dbReference type="InterPro" id="IPR027417">
    <property type="entry name" value="P-loop_NTPase"/>
</dbReference>
<dbReference type="SUPFAM" id="SSF57845">
    <property type="entry name" value="B-box zinc-binding domain"/>
    <property type="match status" value="1"/>
</dbReference>
<sequence length="2200" mass="248976">MSHGGQSERMGTGPELGKVRSSGLQRQTLVEVTGDLEQRLCQQHHRVLEVFCKTDQTDICKVCAVEEHKGHTKVYREISRVPDTPSLLRTALAKMKIADFEIFKKELNRNYPDCLGSRPEDLDVCGVADKMLESFDEQAAQRIVMHVLNADFPVRKVTEENKAKLRQKFQHISEGISRKGTEILLNEIYTELYITEGGSGEVSDEHEVRQIEMTSKRQTSQETPIKCNDIFKTHLEHGGKIRTVLTKGTAGIGKTVSVLKFILDWAEGKANQDITVIVPLPFRDLNLKKENYSLIQILHHYAPELKGSKCIEDGVKLLFIFDGLDECRLPLDFQNNEVCCDVTKSISVDVLLTNLIKGNLLPSALLWITSRPAAANQIPPECIHQVTEIRGFSDRQKEEYFRKRISDQNLANRVITHIKSSRSLYIMCLIPVFCWISATVFENMMGDAGNTEIPKTLTEIYTHFLFIQISLKNKKYHEATLRKPKNLSKSDKEMILKLGELAFQQLEKGNLIFYEEDLSKCGIDVNEASEYFSVCPEIFREELGLYREKVFCFGHLSIQEHLAAVYAHVTCVNESKDVFNSMTTTHYGSSLLNLHKSVVDKALQSKNGHLDLFLRFLLGLSLEPIQTLLQDLIRKYSSEMRTYNTAESIQYIMTKIREESSPERITNLFHCLHELNYNSLVREIQTAFRSGTLSDKDIKPDQCSALAYMLLMTEEVLDEFDLKMYKTSAAGQQRLLPVLRTCKRARLAICNLSPESCGSVATALQSVNSPLRELNLSCNTLTDSGVKLLCAGLMSPHCNLQKLEMVGCNLSWKSCESLASVLRSVNSPLKKLDLSYNNLTDSGVKLLCTGLTSPNCKLEILGLSSCGLTDGCCSDLASVLQPPHSNLRELELRDNDLQDSGVKLLSAGLKNPHCYVHTLGLSGCLITEEGCASLASALRSNPSNLRELDLSYNHPGGSGVKLLHGVLEDPLCKLEKLELDHSGECRTNPGLRKYAFQLTLDQNTAHKLLSLSKDNRTVMHTSVESPYPDHPDRFKVHPHILCREALTERCYWEVEWSGIRVLLGVTYKSIDKENVCMGMDSKSFMLKCQSDGFAFWHNGMEIVTPYFYCTRIGVYLDWAAGTLSFYSIFNGTLTLLYTFHTAFTEPVYAGFGVYPHASVTLCHELTESELTEDLLQCDGADPWMKVKEVTKEKLMQHFKYLKYVNEGCSNEGKSTLLNEIYTELYITEVGSIEVYNEHEVKRTEMFSVTQSTQEKVEKETEEEEEEEESPIKLSDIFKTLPEEREHIRTVLTQGVAGIGKTVSVQKFILDWAEGKANQDITVIVPLPFRDLNLKKENYSLTQLLHHYAPELKEIKDIEDEKVKLLLIFDGLDECRFPLDFQNNEVCRDVTKSISVDVLLTNLIKGNLLPSALLWITSRPAAANQIPPEYVHRVTEICGFSDPKKEEYFRKRISGHDLANRIITHIKSSRSLHIMSHLPVFCWLSATVFQNMMSDENAGEIPKTLTEMYAQFLYIPISLKNKRLHGDIVETSEELVESDIEMILKLGELAFQQLERGNLIFYEEDLRECGIDVSEASEYSSVCPEIFREELGLYKDKVFCFVHLSIQEHLAAVYALDMCLSNQTNVFNPEEGGTFTLSNLHQSAVDNALHSNNGHLDLFLRLLLGMSLKFSPEGRKCCTETAEYITEMIKEETLQPERIINLFHCLDELNDNPLVQEIQTSLRSGTLSDRELEPHQCSALAYMLLMSEEVLDEFDLKMYKTSAAGQQMLLQVLRICKRARLNDCTLSSESCVTVAKALQSVNSPLRELDLSFNSLGDEGFNLLCTGLKNSNCKLQKLWLAGCDLSSESCGIIVSVLQSVNSPLRELDLSFNSLEDEGFSLLCTGLRNSNCKLQKLWLTMCGLTENCGTDLSSVLRSPHCNLRELELRDNDLQDPGVELLCSGLGHPHCKLEKLGLSGCLISEEGCASLASALRLNPSQLKELDLSYNHPGDSGVSLFSTLLEDPHYKLEKLELDHSGEHRMKPGPRKYACQLRLDRNTAHRYLSLSEDNRRVTGTSVALPHPIHYERFKCDYQVLCREVLTERCYWEVEFSGERVQIGVTYRSINRTKGLMGRNAKSFSMEWRNNRFFFWHNDERSAVLSPSHPSTRIGVYLDWAAGTLFFYSIFNDTLTPLHRFYTTFTEPLYAGFGVYPDCTLSLCQLE</sequence>
<feature type="domain" description="NACHT" evidence="13">
    <location>
        <begin position="1288"/>
        <end position="1421"/>
    </location>
</feature>